<evidence type="ECO:0000313" key="2">
    <source>
        <dbReference type="EMBL" id="CAF1503242.1"/>
    </source>
</evidence>
<evidence type="ECO:0000313" key="3">
    <source>
        <dbReference type="Proteomes" id="UP000663828"/>
    </source>
</evidence>
<gene>
    <name evidence="2" type="ORF">XAT740_LOCUS39783</name>
</gene>
<name>A0A815TKC5_ADIRI</name>
<reference evidence="2" key="1">
    <citation type="submission" date="2021-02" db="EMBL/GenBank/DDBJ databases">
        <authorList>
            <person name="Nowell W R."/>
        </authorList>
    </citation>
    <scope>NUCLEOTIDE SEQUENCE</scope>
</reference>
<dbReference type="Pfam" id="PF08719">
    <property type="entry name" value="NADAR"/>
    <property type="match status" value="1"/>
</dbReference>
<dbReference type="AlphaFoldDB" id="A0A815TKC5"/>
<comment type="caution">
    <text evidence="2">The sequence shown here is derived from an EMBL/GenBank/DDBJ whole genome shotgun (WGS) entry which is preliminary data.</text>
</comment>
<dbReference type="InterPro" id="IPR037238">
    <property type="entry name" value="YbiA-like_sf"/>
</dbReference>
<keyword evidence="3" id="KW-1185">Reference proteome</keyword>
<dbReference type="Proteomes" id="UP000663828">
    <property type="component" value="Unassembled WGS sequence"/>
</dbReference>
<accession>A0A815TKC5</accession>
<dbReference type="SUPFAM" id="SSF143990">
    <property type="entry name" value="YbiA-like"/>
    <property type="match status" value="1"/>
</dbReference>
<evidence type="ECO:0000259" key="1">
    <source>
        <dbReference type="Pfam" id="PF08719"/>
    </source>
</evidence>
<feature type="domain" description="NADAR" evidence="1">
    <location>
        <begin position="8"/>
        <end position="147"/>
    </location>
</feature>
<dbReference type="InterPro" id="IPR012816">
    <property type="entry name" value="NADAR"/>
</dbReference>
<proteinExistence type="predicted"/>
<dbReference type="CDD" id="cd15457">
    <property type="entry name" value="NADAR"/>
    <property type="match status" value="1"/>
</dbReference>
<dbReference type="Gene3D" id="1.10.357.40">
    <property type="entry name" value="YbiA-like"/>
    <property type="match status" value="1"/>
</dbReference>
<sequence length="151" mass="17592">MTSEPVHFYGRNKPFNEFSNFHEAPIELDGYTWPTTEHYFQAQKFVHDQEHYLHVLNLPAPRAAFNYVRTYKSFVRPDWADVKDEVMLKACMAKFGQHKELKDLLLSTGDRLLVEHTENDSYWGDGGDGSGRNQLGITLMKVRDALRKQEN</sequence>
<protein>
    <recommendedName>
        <fullName evidence="1">NADAR domain-containing protein</fullName>
    </recommendedName>
</protein>
<dbReference type="NCBIfam" id="TIGR02464">
    <property type="entry name" value="ribofla_fusion"/>
    <property type="match status" value="1"/>
</dbReference>
<dbReference type="EMBL" id="CAJNOR010004450">
    <property type="protein sequence ID" value="CAF1503242.1"/>
    <property type="molecule type" value="Genomic_DNA"/>
</dbReference>
<organism evidence="2 3">
    <name type="scientific">Adineta ricciae</name>
    <name type="common">Rotifer</name>
    <dbReference type="NCBI Taxonomy" id="249248"/>
    <lineage>
        <taxon>Eukaryota</taxon>
        <taxon>Metazoa</taxon>
        <taxon>Spiralia</taxon>
        <taxon>Gnathifera</taxon>
        <taxon>Rotifera</taxon>
        <taxon>Eurotatoria</taxon>
        <taxon>Bdelloidea</taxon>
        <taxon>Adinetida</taxon>
        <taxon>Adinetidae</taxon>
        <taxon>Adineta</taxon>
    </lineage>
</organism>